<dbReference type="OrthoDB" id="501956at2"/>
<accession>A0A5S9F5V3</accession>
<dbReference type="Proteomes" id="UP000326354">
    <property type="component" value="Chromosome"/>
</dbReference>
<name>A0A5S9F5V3_UABAM</name>
<dbReference type="AlphaFoldDB" id="A0A5S9F5V3"/>
<dbReference type="RefSeq" id="WP_151971271.1">
    <property type="nucleotide sequence ID" value="NZ_AP019860.1"/>
</dbReference>
<proteinExistence type="predicted"/>
<gene>
    <name evidence="2" type="ORF">UABAM_05648</name>
</gene>
<keyword evidence="3" id="KW-1185">Reference proteome</keyword>
<sequence length="258" mass="30267">MQVTIQTKLDKKHVQYFEKCAEHTAKRRGELLCALLRGEKLNELKKIFISEKGMMARQFNSLHSEVKGIIKAAKELQKINVEDVQRRSKSLKRVIKKLSKALAKSKKDSSSEKKDENKKLHFVLHHKKRKLRNVENRIAKLKKRGICLGGRKLFKKQFHLEENGYENHQQWLEEFRTKRVNRIFFIGSKDESFGNQNCQLLGDKLKVRVAPSLEREWGKYVNIPVKFSYKQETITAALKNQQAINYRFVKKKTTGICL</sequence>
<dbReference type="KEGG" id="uam:UABAM_05648"/>
<protein>
    <submittedName>
        <fullName evidence="2">Uncharacterized protein</fullName>
    </submittedName>
</protein>
<keyword evidence="1" id="KW-0175">Coiled coil</keyword>
<organism evidence="2 3">
    <name type="scientific">Uabimicrobium amorphum</name>
    <dbReference type="NCBI Taxonomy" id="2596890"/>
    <lineage>
        <taxon>Bacteria</taxon>
        <taxon>Pseudomonadati</taxon>
        <taxon>Planctomycetota</taxon>
        <taxon>Candidatus Uabimicrobiia</taxon>
        <taxon>Candidatus Uabimicrobiales</taxon>
        <taxon>Candidatus Uabimicrobiaceae</taxon>
        <taxon>Candidatus Uabimicrobium</taxon>
    </lineage>
</organism>
<feature type="coiled-coil region" evidence="1">
    <location>
        <begin position="81"/>
        <end position="144"/>
    </location>
</feature>
<dbReference type="EMBL" id="AP019860">
    <property type="protein sequence ID" value="BBM87245.1"/>
    <property type="molecule type" value="Genomic_DNA"/>
</dbReference>
<evidence type="ECO:0000313" key="3">
    <source>
        <dbReference type="Proteomes" id="UP000326354"/>
    </source>
</evidence>
<evidence type="ECO:0000256" key="1">
    <source>
        <dbReference type="SAM" id="Coils"/>
    </source>
</evidence>
<reference evidence="2 3" key="1">
    <citation type="submission" date="2019-08" db="EMBL/GenBank/DDBJ databases">
        <title>Complete genome sequence of Candidatus Uab amorphum.</title>
        <authorList>
            <person name="Shiratori T."/>
            <person name="Suzuki S."/>
            <person name="Kakizawa Y."/>
            <person name="Ishida K."/>
        </authorList>
    </citation>
    <scope>NUCLEOTIDE SEQUENCE [LARGE SCALE GENOMIC DNA]</scope>
    <source>
        <strain evidence="2 3">SRT547</strain>
    </source>
</reference>
<evidence type="ECO:0000313" key="2">
    <source>
        <dbReference type="EMBL" id="BBM87245.1"/>
    </source>
</evidence>